<gene>
    <name evidence="5" type="primary">sepF</name>
    <name evidence="7" type="ORF">HMPREF0580_1322</name>
</gene>
<protein>
    <recommendedName>
        <fullName evidence="5">Cell division protein SepF</fullName>
    </recommendedName>
</protein>
<dbReference type="HOGENOM" id="CLU_078499_0_1_11"/>
<dbReference type="Gene3D" id="3.30.110.150">
    <property type="entry name" value="SepF-like protein"/>
    <property type="match status" value="1"/>
</dbReference>
<organism evidence="7 8">
    <name type="scientific">Mobiluncus mulieris ATCC 35239</name>
    <dbReference type="NCBI Taxonomy" id="871571"/>
    <lineage>
        <taxon>Bacteria</taxon>
        <taxon>Bacillati</taxon>
        <taxon>Actinomycetota</taxon>
        <taxon>Actinomycetes</taxon>
        <taxon>Actinomycetales</taxon>
        <taxon>Actinomycetaceae</taxon>
        <taxon>Mobiluncus</taxon>
    </lineage>
</organism>
<evidence type="ECO:0000313" key="7">
    <source>
        <dbReference type="EMBL" id="EFM46000.1"/>
    </source>
</evidence>
<dbReference type="GO" id="GO:0005737">
    <property type="term" value="C:cytoplasm"/>
    <property type="evidence" value="ECO:0007669"/>
    <property type="project" value="UniProtKB-SubCell"/>
</dbReference>
<dbReference type="InterPro" id="IPR007561">
    <property type="entry name" value="Cell_div_SepF/SepF-rel"/>
</dbReference>
<evidence type="ECO:0000256" key="3">
    <source>
        <dbReference type="ARBA" id="ARBA00023306"/>
    </source>
</evidence>
<feature type="compositionally biased region" description="Acidic residues" evidence="6">
    <location>
        <begin position="24"/>
        <end position="38"/>
    </location>
</feature>
<keyword evidence="2 5" id="KW-0717">Septation</keyword>
<accession>E0QR07</accession>
<dbReference type="HAMAP" id="MF_01197">
    <property type="entry name" value="SepF"/>
    <property type="match status" value="1"/>
</dbReference>
<evidence type="ECO:0000256" key="6">
    <source>
        <dbReference type="SAM" id="MobiDB-lite"/>
    </source>
</evidence>
<reference evidence="7" key="1">
    <citation type="submission" date="2010-08" db="EMBL/GenBank/DDBJ databases">
        <authorList>
            <person name="Muzny D."/>
            <person name="Qin X."/>
            <person name="Deng J."/>
            <person name="Jiang H."/>
            <person name="Liu Y."/>
            <person name="Qu J."/>
            <person name="Song X.-Z."/>
            <person name="Zhang L."/>
            <person name="Thornton R."/>
            <person name="Coyle M."/>
            <person name="Francisco L."/>
            <person name="Jackson L."/>
            <person name="Javaid M."/>
            <person name="Korchina V."/>
            <person name="Kovar C."/>
            <person name="Mata R."/>
            <person name="Mathew T."/>
            <person name="Ngo R."/>
            <person name="Nguyen L."/>
            <person name="Nguyen N."/>
            <person name="Okwuonu G."/>
            <person name="Ongeri F."/>
            <person name="Pham C."/>
            <person name="Simmons D."/>
            <person name="Wilczek-Boney K."/>
            <person name="Hale W."/>
            <person name="Jakkamsetti A."/>
            <person name="Pham P."/>
            <person name="Ruth R."/>
            <person name="San Lucas F."/>
            <person name="Warren J."/>
            <person name="Zhang J."/>
            <person name="Zhao Z."/>
            <person name="Zhou C."/>
            <person name="Zhu D."/>
            <person name="Lee S."/>
            <person name="Bess C."/>
            <person name="Blankenburg K."/>
            <person name="Forbes L."/>
            <person name="Fu Q."/>
            <person name="Gubbala S."/>
            <person name="Hirani K."/>
            <person name="Jayaseelan J.C."/>
            <person name="Lara F."/>
            <person name="Munidasa M."/>
            <person name="Palculict T."/>
            <person name="Patil S."/>
            <person name="Pu L.-L."/>
            <person name="Saada N."/>
            <person name="Tang L."/>
            <person name="Weissenberger G."/>
            <person name="Zhu Y."/>
            <person name="Hemphill L."/>
            <person name="Shang Y."/>
            <person name="Youmans B."/>
            <person name="Ayvaz T."/>
            <person name="Ross M."/>
            <person name="Santibanez J."/>
            <person name="Aqrawi P."/>
            <person name="Gross S."/>
            <person name="Joshi V."/>
            <person name="Fowler G."/>
            <person name="Nazareth L."/>
            <person name="Reid J."/>
            <person name="Worley K."/>
            <person name="Petrosino J."/>
            <person name="Highlander S."/>
            <person name="Gibbs R."/>
        </authorList>
    </citation>
    <scope>NUCLEOTIDE SEQUENCE [LARGE SCALE GENOMIC DNA]</scope>
    <source>
        <strain evidence="7">ATCC 35239</strain>
    </source>
</reference>
<keyword evidence="5" id="KW-0963">Cytoplasm</keyword>
<keyword evidence="3 5" id="KW-0131">Cell cycle</keyword>
<dbReference type="GO" id="GO:0000917">
    <property type="term" value="P:division septum assembly"/>
    <property type="evidence" value="ECO:0007669"/>
    <property type="project" value="UniProtKB-KW"/>
</dbReference>
<dbReference type="PANTHER" id="PTHR35798:SF1">
    <property type="entry name" value="CELL DIVISION PROTEIN SEPF"/>
    <property type="match status" value="1"/>
</dbReference>
<sequence>MGEDMGSALLRNVLEKVGLREPDASDYDDEYADNDEGALGEVHEFPGSTEPEVSEKKEVTEAQSQPQAPVFNRIKTSKPTSYNDAPEIGDSLRDNIPVILNLNYMGKPEGQRMVDFVSGLCFGLEGKLELVGENLFLLTPKGIATVTDQKQTPSFLPSRY</sequence>
<dbReference type="PANTHER" id="PTHR35798">
    <property type="entry name" value="CELL DIVISION PROTEIN SEPF"/>
    <property type="match status" value="1"/>
</dbReference>
<proteinExistence type="inferred from homology"/>
<dbReference type="GO" id="GO:0043093">
    <property type="term" value="P:FtsZ-dependent cytokinesis"/>
    <property type="evidence" value="ECO:0007669"/>
    <property type="project" value="UniProtKB-UniRule"/>
</dbReference>
<comment type="subcellular location">
    <subcellularLocation>
        <location evidence="5">Cytoplasm</location>
    </subcellularLocation>
    <text evidence="5">Localizes to the division site, in a FtsZ-dependent manner.</text>
</comment>
<dbReference type="InterPro" id="IPR023052">
    <property type="entry name" value="Cell_div_SepF"/>
</dbReference>
<evidence type="ECO:0000256" key="1">
    <source>
        <dbReference type="ARBA" id="ARBA00022618"/>
    </source>
</evidence>
<keyword evidence="1 5" id="KW-0132">Cell division</keyword>
<dbReference type="STRING" id="871571.HMPREF0580_1322"/>
<evidence type="ECO:0000313" key="8">
    <source>
        <dbReference type="Proteomes" id="UP000003045"/>
    </source>
</evidence>
<keyword evidence="8" id="KW-1185">Reference proteome</keyword>
<comment type="subunit">
    <text evidence="5">Homodimer. Interacts with FtsZ.</text>
</comment>
<dbReference type="Pfam" id="PF04472">
    <property type="entry name" value="SepF"/>
    <property type="match status" value="1"/>
</dbReference>
<evidence type="ECO:0000256" key="2">
    <source>
        <dbReference type="ARBA" id="ARBA00023210"/>
    </source>
</evidence>
<feature type="region of interest" description="Disordered" evidence="6">
    <location>
        <begin position="20"/>
        <end position="88"/>
    </location>
</feature>
<comment type="function">
    <text evidence="4 5">Cell division protein that is part of the divisome complex and is recruited early to the Z-ring. Probably stimulates Z-ring formation, perhaps through the cross-linking of FtsZ protofilaments. Its function overlaps with FtsA.</text>
</comment>
<evidence type="ECO:0000256" key="5">
    <source>
        <dbReference type="HAMAP-Rule" id="MF_01197"/>
    </source>
</evidence>
<comment type="caution">
    <text evidence="7">The sequence shown here is derived from an EMBL/GenBank/DDBJ whole genome shotgun (WGS) entry which is preliminary data.</text>
</comment>
<dbReference type="Proteomes" id="UP000003045">
    <property type="component" value="Unassembled WGS sequence"/>
</dbReference>
<dbReference type="AlphaFoldDB" id="E0QR07"/>
<comment type="similarity">
    <text evidence="5">Belongs to the SepF family.</text>
</comment>
<name>E0QR07_9ACTO</name>
<dbReference type="EMBL" id="AEET01000032">
    <property type="protein sequence ID" value="EFM46000.1"/>
    <property type="molecule type" value="Genomic_DNA"/>
</dbReference>
<dbReference type="InterPro" id="IPR038594">
    <property type="entry name" value="SepF-like_sf"/>
</dbReference>
<evidence type="ECO:0000256" key="4">
    <source>
        <dbReference type="ARBA" id="ARBA00044936"/>
    </source>
</evidence>